<name>A0ABY7H601_9BACT</name>
<dbReference type="RefSeq" id="WP_269036869.1">
    <property type="nucleotide sequence ID" value="NZ_CP114040.1"/>
</dbReference>
<gene>
    <name evidence="2" type="ORF">O0S08_00080</name>
</gene>
<dbReference type="InterPro" id="IPR027417">
    <property type="entry name" value="P-loop_NTPase"/>
</dbReference>
<feature type="compositionally biased region" description="Basic and acidic residues" evidence="1">
    <location>
        <begin position="141"/>
        <end position="160"/>
    </location>
</feature>
<proteinExistence type="predicted"/>
<evidence type="ECO:0008006" key="4">
    <source>
        <dbReference type="Google" id="ProtNLM"/>
    </source>
</evidence>
<protein>
    <recommendedName>
        <fullName evidence="4">AAA+ ATPase domain-containing protein</fullName>
    </recommendedName>
</protein>
<keyword evidence="3" id="KW-1185">Reference proteome</keyword>
<feature type="region of interest" description="Disordered" evidence="1">
    <location>
        <begin position="131"/>
        <end position="167"/>
    </location>
</feature>
<dbReference type="SUPFAM" id="SSF52540">
    <property type="entry name" value="P-loop containing nucleoside triphosphate hydrolases"/>
    <property type="match status" value="1"/>
</dbReference>
<evidence type="ECO:0000313" key="3">
    <source>
        <dbReference type="Proteomes" id="UP001164459"/>
    </source>
</evidence>
<accession>A0ABY7H601</accession>
<organism evidence="2 3">
    <name type="scientific">Nannocystis punicea</name>
    <dbReference type="NCBI Taxonomy" id="2995304"/>
    <lineage>
        <taxon>Bacteria</taxon>
        <taxon>Pseudomonadati</taxon>
        <taxon>Myxococcota</taxon>
        <taxon>Polyangia</taxon>
        <taxon>Nannocystales</taxon>
        <taxon>Nannocystaceae</taxon>
        <taxon>Nannocystis</taxon>
    </lineage>
</organism>
<dbReference type="EMBL" id="CP114040">
    <property type="protein sequence ID" value="WAS94532.1"/>
    <property type="molecule type" value="Genomic_DNA"/>
</dbReference>
<sequence>MKEAQAGDLVLHSVDRELAGFSFVDIPCQERHDEPPQAGKWANQAAYYWIGLKGYTPFSRSIPLREFLDTNQASISEDMSSTAFRYYPFVKMGDNKLHLRQGGYLSHCSPRIYDLIRDAVTGEAEHPAIDACESIAARSGSSDRDDAESPRKDESPDPHRTSPLLRPRHPVEITQAEFVAMARQLAEEFCLSVPADVLPAVHLAAITRPVVLLAGPPGLGKTTLASFYAGLLGCDADDETLLWLAIQAHWISDEAMLDAHSGLLPRLCARGNACPDLLQVALFDEFNLTRPEYYLSRYFSALDSKIPLDRHRNEPLRLPVDALGRSRLLTFATLNIDESSRPPSDKIIDRAFLIEPAELLRTRQVRYPLLLPPTHRISSQTWSRWSDIPSSLEVPEELGGVLNIFDNYALTNPSIIHESLSPSRRAIIDICAYMYHHHQIGEDHLGGMTRAHALDRAIAGRILPRLRGEVVQLRRLLDPLAEMFERQCWPRSLRHIKAMQNRVEFGFVSFWG</sequence>
<evidence type="ECO:0000313" key="2">
    <source>
        <dbReference type="EMBL" id="WAS94532.1"/>
    </source>
</evidence>
<dbReference type="Gene3D" id="3.40.50.300">
    <property type="entry name" value="P-loop containing nucleotide triphosphate hydrolases"/>
    <property type="match status" value="1"/>
</dbReference>
<dbReference type="Proteomes" id="UP001164459">
    <property type="component" value="Chromosome"/>
</dbReference>
<reference evidence="2" key="1">
    <citation type="submission" date="2022-11" db="EMBL/GenBank/DDBJ databases">
        <title>Minimal conservation of predation-associated metabolite biosynthetic gene clusters underscores biosynthetic potential of Myxococcota including descriptions for ten novel species: Archangium lansinium sp. nov., Myxococcus landrumus sp. nov., Nannocystis bai.</title>
        <authorList>
            <person name="Ahearne A."/>
            <person name="Stevens C."/>
            <person name="Dowd S."/>
        </authorList>
    </citation>
    <scope>NUCLEOTIDE SEQUENCE</scope>
    <source>
        <strain evidence="2">Fl3</strain>
    </source>
</reference>
<evidence type="ECO:0000256" key="1">
    <source>
        <dbReference type="SAM" id="MobiDB-lite"/>
    </source>
</evidence>